<evidence type="ECO:0000313" key="6">
    <source>
        <dbReference type="Proteomes" id="UP000266644"/>
    </source>
</evidence>
<feature type="domain" description="FecR protein" evidence="2">
    <location>
        <begin position="81"/>
        <end position="172"/>
    </location>
</feature>
<dbReference type="PANTHER" id="PTHR30273:SF2">
    <property type="entry name" value="PROTEIN FECR"/>
    <property type="match status" value="1"/>
</dbReference>
<dbReference type="Gene3D" id="2.60.120.1440">
    <property type="match status" value="1"/>
</dbReference>
<dbReference type="InterPro" id="IPR006860">
    <property type="entry name" value="FecR"/>
</dbReference>
<reference evidence="5 6" key="1">
    <citation type="submission" date="2018-08" db="EMBL/GenBank/DDBJ databases">
        <title>A genome reference for cultivated species of the human gut microbiota.</title>
        <authorList>
            <person name="Zou Y."/>
            <person name="Xue W."/>
            <person name="Luo G."/>
        </authorList>
    </citation>
    <scope>NUCLEOTIDE SEQUENCE [LARGE SCALE GENOMIC DNA]</scope>
    <source>
        <strain evidence="5 6">AM18-6</strain>
    </source>
</reference>
<dbReference type="GO" id="GO:0016989">
    <property type="term" value="F:sigma factor antagonist activity"/>
    <property type="evidence" value="ECO:0007669"/>
    <property type="project" value="TreeGrafter"/>
</dbReference>
<evidence type="ECO:0000256" key="1">
    <source>
        <dbReference type="SAM" id="Phobius"/>
    </source>
</evidence>
<keyword evidence="1" id="KW-0472">Membrane</keyword>
<dbReference type="FunFam" id="2.60.120.1440:FF:000001">
    <property type="entry name" value="Putative anti-sigma factor"/>
    <property type="match status" value="1"/>
</dbReference>
<keyword evidence="1" id="KW-0812">Transmembrane</keyword>
<dbReference type="Pfam" id="PF04773">
    <property type="entry name" value="FecR"/>
    <property type="match status" value="1"/>
</dbReference>
<sequence length="292" mass="33022">MKYTDQELNRLLEKLIASTRSPRGRFSAAASYQILEKRLPRPAHRLFSIRIFSAVAAIALFCYIGWSTYCYLKPAALQTVSTLADTRTIKLPDGTEVTLNHFSSLTYPEKFKGKHREVDLKGEAYFEVTKNREHPFIVQTESVNVEVLGTHFNVESYPDDPEVKTTLLEGSVVVSNKANSVRMVLKPNESAIYNKVKKSMTLEVSDRAAEEIAWRNGELVFTNLPLQEIARQLSNTFGVNISIADKALQNYRITARFSDGEGLDQILDLLHTVGKFNYSHNNEEITITTKLN</sequence>
<organism evidence="5 6">
    <name type="scientific">Bacteroides fragilis</name>
    <dbReference type="NCBI Taxonomy" id="817"/>
    <lineage>
        <taxon>Bacteria</taxon>
        <taxon>Pseudomonadati</taxon>
        <taxon>Bacteroidota</taxon>
        <taxon>Bacteroidia</taxon>
        <taxon>Bacteroidales</taxon>
        <taxon>Bacteroidaceae</taxon>
        <taxon>Bacteroides</taxon>
    </lineage>
</organism>
<keyword evidence="1" id="KW-1133">Transmembrane helix</keyword>
<dbReference type="AlphaFoldDB" id="A0A081U8H5"/>
<protein>
    <submittedName>
        <fullName evidence="5">DUF4974 domain-containing protein</fullName>
    </submittedName>
</protein>
<dbReference type="InterPro" id="IPR012373">
    <property type="entry name" value="Ferrdict_sens_TM"/>
</dbReference>
<dbReference type="PANTHER" id="PTHR30273">
    <property type="entry name" value="PERIPLASMIC SIGNAL SENSOR AND SIGMA FACTOR ACTIVATOR FECR-RELATED"/>
    <property type="match status" value="1"/>
</dbReference>
<feature type="transmembrane region" description="Helical" evidence="1">
    <location>
        <begin position="47"/>
        <end position="66"/>
    </location>
</feature>
<proteinExistence type="predicted"/>
<feature type="domain" description="Protein FecR C-terminal" evidence="3">
    <location>
        <begin position="218"/>
        <end position="287"/>
    </location>
</feature>
<evidence type="ECO:0000259" key="2">
    <source>
        <dbReference type="Pfam" id="PF04773"/>
    </source>
</evidence>
<comment type="caution">
    <text evidence="5">The sequence shown here is derived from an EMBL/GenBank/DDBJ whole genome shotgun (WGS) entry which is preliminary data.</text>
</comment>
<dbReference type="Proteomes" id="UP000266644">
    <property type="component" value="Unassembled WGS sequence"/>
</dbReference>
<dbReference type="EMBL" id="JAPTZU010000006">
    <property type="protein sequence ID" value="MCZ2688185.1"/>
    <property type="molecule type" value="Genomic_DNA"/>
</dbReference>
<dbReference type="Gene3D" id="3.55.50.30">
    <property type="match status" value="1"/>
</dbReference>
<name>A0A081U8H5_BACFG</name>
<accession>A0A081U8H5</accession>
<dbReference type="Proteomes" id="UP001079672">
    <property type="component" value="Unassembled WGS sequence"/>
</dbReference>
<reference evidence="4" key="2">
    <citation type="submission" date="2022-12" db="EMBL/GenBank/DDBJ databases">
        <title>Development of a Multilocus Sequence Typing Scheme for Bacteroides fragilis Based on Whole Genome Sequencing Data and Clinical Application.</title>
        <authorList>
            <person name="Nielsen F.D."/>
            <person name="Justesen U.S."/>
        </authorList>
    </citation>
    <scope>NUCLEOTIDE SEQUENCE</scope>
    <source>
        <strain evidence="4">BF_AM_ODE_DK_2015_4</strain>
    </source>
</reference>
<evidence type="ECO:0000313" key="5">
    <source>
        <dbReference type="EMBL" id="RHH09138.1"/>
    </source>
</evidence>
<gene>
    <name evidence="5" type="ORF">DW228_15595</name>
    <name evidence="4" type="ORF">O1433_11825</name>
</gene>
<dbReference type="Pfam" id="PF16344">
    <property type="entry name" value="FecR_C"/>
    <property type="match status" value="1"/>
</dbReference>
<dbReference type="EMBL" id="QRJE01000025">
    <property type="protein sequence ID" value="RHH09138.1"/>
    <property type="molecule type" value="Genomic_DNA"/>
</dbReference>
<evidence type="ECO:0000313" key="4">
    <source>
        <dbReference type="EMBL" id="MCZ2688185.1"/>
    </source>
</evidence>
<evidence type="ECO:0000259" key="3">
    <source>
        <dbReference type="Pfam" id="PF16344"/>
    </source>
</evidence>
<dbReference type="RefSeq" id="WP_005821859.1">
    <property type="nucleotide sequence ID" value="NZ_CABJEQ010000006.1"/>
</dbReference>
<dbReference type="InterPro" id="IPR032508">
    <property type="entry name" value="FecR_C"/>
</dbReference>
<dbReference type="PIRSF" id="PIRSF018266">
    <property type="entry name" value="FecR"/>
    <property type="match status" value="1"/>
</dbReference>